<protein>
    <submittedName>
        <fullName evidence="2">Uncharacterized protein</fullName>
    </submittedName>
</protein>
<organism evidence="2 3">
    <name type="scientific">Mangrovibacterium diazotrophicum</name>
    <dbReference type="NCBI Taxonomy" id="1261403"/>
    <lineage>
        <taxon>Bacteria</taxon>
        <taxon>Pseudomonadati</taxon>
        <taxon>Bacteroidota</taxon>
        <taxon>Bacteroidia</taxon>
        <taxon>Marinilabiliales</taxon>
        <taxon>Prolixibacteraceae</taxon>
        <taxon>Mangrovibacterium</taxon>
    </lineage>
</organism>
<accession>A0A419W3D2</accession>
<dbReference type="OrthoDB" id="1118619at2"/>
<proteinExistence type="predicted"/>
<dbReference type="RefSeq" id="WP_147377095.1">
    <property type="nucleotide sequence ID" value="NZ_RAPN01000001.1"/>
</dbReference>
<evidence type="ECO:0000313" key="3">
    <source>
        <dbReference type="Proteomes" id="UP000283387"/>
    </source>
</evidence>
<feature type="region of interest" description="Disordered" evidence="1">
    <location>
        <begin position="161"/>
        <end position="206"/>
    </location>
</feature>
<name>A0A419W3D2_9BACT</name>
<reference evidence="2 3" key="1">
    <citation type="submission" date="2018-09" db="EMBL/GenBank/DDBJ databases">
        <title>Genomic Encyclopedia of Archaeal and Bacterial Type Strains, Phase II (KMG-II): from individual species to whole genera.</title>
        <authorList>
            <person name="Goeker M."/>
        </authorList>
    </citation>
    <scope>NUCLEOTIDE SEQUENCE [LARGE SCALE GENOMIC DNA]</scope>
    <source>
        <strain evidence="2 3">DSM 27148</strain>
    </source>
</reference>
<evidence type="ECO:0000313" key="2">
    <source>
        <dbReference type="EMBL" id="RKD89810.1"/>
    </source>
</evidence>
<evidence type="ECO:0000256" key="1">
    <source>
        <dbReference type="SAM" id="MobiDB-lite"/>
    </source>
</evidence>
<comment type="caution">
    <text evidence="2">The sequence shown here is derived from an EMBL/GenBank/DDBJ whole genome shotgun (WGS) entry which is preliminary data.</text>
</comment>
<dbReference type="Proteomes" id="UP000283387">
    <property type="component" value="Unassembled WGS sequence"/>
</dbReference>
<dbReference type="AlphaFoldDB" id="A0A419W3D2"/>
<keyword evidence="3" id="KW-1185">Reference proteome</keyword>
<gene>
    <name evidence="2" type="ORF">BC643_0143</name>
</gene>
<sequence length="220" mass="23064">MAVKKSTSSTPRRSSRGTKIDFMKATNNIGKPIAAVAGFAVGKYALKKLEKSQTVSGLLGNEMKTYIVPAAVTMGGLVGTQFTKNEYVKLGLVGAAGAGVESIIKKATGKTILQGLEGIIGDEDYSDVDEMDGLRALNPITQALPAADIDIEREIQASVSGAASDYSMSDDPVGNAASDYAMSDEPIGSSDDYDEPVGKIQNLDPDSMDYDIFSGDMMAS</sequence>
<dbReference type="EMBL" id="RAPN01000001">
    <property type="protein sequence ID" value="RKD89810.1"/>
    <property type="molecule type" value="Genomic_DNA"/>
</dbReference>